<accession>A0A4U1I974</accession>
<dbReference type="SMART" id="SM00240">
    <property type="entry name" value="FHA"/>
    <property type="match status" value="1"/>
</dbReference>
<dbReference type="Gene3D" id="2.60.200.20">
    <property type="match status" value="1"/>
</dbReference>
<dbReference type="OrthoDB" id="955748at2"/>
<dbReference type="SUPFAM" id="SSF49879">
    <property type="entry name" value="SMAD/FHA domain"/>
    <property type="match status" value="1"/>
</dbReference>
<evidence type="ECO:0000313" key="2">
    <source>
        <dbReference type="EMBL" id="TKC90029.1"/>
    </source>
</evidence>
<dbReference type="Pfam" id="PF00498">
    <property type="entry name" value="FHA"/>
    <property type="match status" value="1"/>
</dbReference>
<dbReference type="PROSITE" id="PS50006">
    <property type="entry name" value="FHA_DOMAIN"/>
    <property type="match status" value="1"/>
</dbReference>
<name>A0A4U1I974_9BACT</name>
<dbReference type="Proteomes" id="UP000309215">
    <property type="component" value="Unassembled WGS sequence"/>
</dbReference>
<keyword evidence="3" id="KW-1185">Reference proteome</keyword>
<reference evidence="2 3" key="1">
    <citation type="submission" date="2019-04" db="EMBL/GenBank/DDBJ databases">
        <authorList>
            <person name="Li Y."/>
            <person name="Wang J."/>
        </authorList>
    </citation>
    <scope>NUCLEOTIDE SEQUENCE [LARGE SCALE GENOMIC DNA]</scope>
    <source>
        <strain evidence="2 3">DSM 14668</strain>
    </source>
</reference>
<dbReference type="EMBL" id="SSMQ01000156">
    <property type="protein sequence ID" value="TKC90029.1"/>
    <property type="molecule type" value="Genomic_DNA"/>
</dbReference>
<gene>
    <name evidence="2" type="ORF">E8A74_51200</name>
</gene>
<protein>
    <submittedName>
        <fullName evidence="2">DUF4123 domain-containing protein</fullName>
    </submittedName>
</protein>
<sequence length="281" mass="31648">MRAMRVILEVQWGKLASQRAVITPGGSLRVGRTELSDVVIPHDRQMSGVHFEVSWDGARCVVRDLGSATGTWLDGQEVREGEARNTSWIRAGDTVFMVFFEGATSHPRPADAPEVASRKEKARDALLAETTPLFALLDGARAPRIRELLRESIDEHRSLYEGVQGDALGEVAPYLVRLSPESDLFEKLVDEGWGQSWGVYLTSERPLPEVRRHLRRLTMVDAEGEAKRLYFRFQDPRVLRRFLVMSNLRQRAEMFGVILEAFLMEGEQGEVLRASHAPVAP</sequence>
<dbReference type="Pfam" id="PF13503">
    <property type="entry name" value="DUF4123"/>
    <property type="match status" value="1"/>
</dbReference>
<dbReference type="AlphaFoldDB" id="A0A4U1I974"/>
<organism evidence="2 3">
    <name type="scientific">Polyangium fumosum</name>
    <dbReference type="NCBI Taxonomy" id="889272"/>
    <lineage>
        <taxon>Bacteria</taxon>
        <taxon>Pseudomonadati</taxon>
        <taxon>Myxococcota</taxon>
        <taxon>Polyangia</taxon>
        <taxon>Polyangiales</taxon>
        <taxon>Polyangiaceae</taxon>
        <taxon>Polyangium</taxon>
    </lineage>
</organism>
<dbReference type="InterPro" id="IPR008984">
    <property type="entry name" value="SMAD_FHA_dom_sf"/>
</dbReference>
<proteinExistence type="predicted"/>
<dbReference type="InterPro" id="IPR000253">
    <property type="entry name" value="FHA_dom"/>
</dbReference>
<comment type="caution">
    <text evidence="2">The sequence shown here is derived from an EMBL/GenBank/DDBJ whole genome shotgun (WGS) entry which is preliminary data.</text>
</comment>
<evidence type="ECO:0000313" key="3">
    <source>
        <dbReference type="Proteomes" id="UP000309215"/>
    </source>
</evidence>
<evidence type="ECO:0000259" key="1">
    <source>
        <dbReference type="PROSITE" id="PS50006"/>
    </source>
</evidence>
<feature type="domain" description="FHA" evidence="1">
    <location>
        <begin position="28"/>
        <end position="78"/>
    </location>
</feature>
<dbReference type="InterPro" id="IPR025391">
    <property type="entry name" value="DUF4123"/>
</dbReference>
<dbReference type="CDD" id="cd00060">
    <property type="entry name" value="FHA"/>
    <property type="match status" value="1"/>
</dbReference>
<dbReference type="RefSeq" id="WP_136936518.1">
    <property type="nucleotide sequence ID" value="NZ_SSMQ01000156.1"/>
</dbReference>